<dbReference type="Proteomes" id="UP000631114">
    <property type="component" value="Unassembled WGS sequence"/>
</dbReference>
<dbReference type="Pfam" id="PF01535">
    <property type="entry name" value="PPR"/>
    <property type="match status" value="1"/>
</dbReference>
<dbReference type="InterPro" id="IPR011990">
    <property type="entry name" value="TPR-like_helical_dom_sf"/>
</dbReference>
<feature type="repeat" description="PPR" evidence="2">
    <location>
        <begin position="22"/>
        <end position="56"/>
    </location>
</feature>
<dbReference type="GO" id="GO:0003723">
    <property type="term" value="F:RNA binding"/>
    <property type="evidence" value="ECO:0007669"/>
    <property type="project" value="InterPro"/>
</dbReference>
<dbReference type="PROSITE" id="PS51375">
    <property type="entry name" value="PPR"/>
    <property type="match status" value="1"/>
</dbReference>
<reference evidence="3 4" key="1">
    <citation type="submission" date="2020-10" db="EMBL/GenBank/DDBJ databases">
        <title>The Coptis chinensis genome and diversification of protoberbering-type alkaloids.</title>
        <authorList>
            <person name="Wang B."/>
            <person name="Shu S."/>
            <person name="Song C."/>
            <person name="Liu Y."/>
        </authorList>
    </citation>
    <scope>NUCLEOTIDE SEQUENCE [LARGE SCALE GENOMIC DNA]</scope>
    <source>
        <strain evidence="3">HL-2020</strain>
        <tissue evidence="3">Leaf</tissue>
    </source>
</reference>
<sequence length="125" mass="13833">MYTKLGTLEDSEIVYENMEELDVISWNSIITANAQNGYRDRVLILFVEMQQKGFQPDKYVYGSVLGSCGHNSKALHAQIYKSGCSMNVYVMIALLDAYASTGNLNDAYTLFSVGCLRGTLLLGTP</sequence>
<name>A0A835I346_9MAGN</name>
<dbReference type="EMBL" id="JADFTS010000004">
    <property type="protein sequence ID" value="KAF9610411.1"/>
    <property type="molecule type" value="Genomic_DNA"/>
</dbReference>
<keyword evidence="4" id="KW-1185">Reference proteome</keyword>
<organism evidence="3 4">
    <name type="scientific">Coptis chinensis</name>
    <dbReference type="NCBI Taxonomy" id="261450"/>
    <lineage>
        <taxon>Eukaryota</taxon>
        <taxon>Viridiplantae</taxon>
        <taxon>Streptophyta</taxon>
        <taxon>Embryophyta</taxon>
        <taxon>Tracheophyta</taxon>
        <taxon>Spermatophyta</taxon>
        <taxon>Magnoliopsida</taxon>
        <taxon>Ranunculales</taxon>
        <taxon>Ranunculaceae</taxon>
        <taxon>Coptidoideae</taxon>
        <taxon>Coptis</taxon>
    </lineage>
</organism>
<comment type="caution">
    <text evidence="3">The sequence shown here is derived from an EMBL/GenBank/DDBJ whole genome shotgun (WGS) entry which is preliminary data.</text>
</comment>
<evidence type="ECO:0000256" key="1">
    <source>
        <dbReference type="ARBA" id="ARBA00022737"/>
    </source>
</evidence>
<dbReference type="AlphaFoldDB" id="A0A835I346"/>
<dbReference type="GO" id="GO:0009451">
    <property type="term" value="P:RNA modification"/>
    <property type="evidence" value="ECO:0007669"/>
    <property type="project" value="InterPro"/>
</dbReference>
<dbReference type="OrthoDB" id="9990610at2759"/>
<dbReference type="InterPro" id="IPR002885">
    <property type="entry name" value="PPR_rpt"/>
</dbReference>
<gene>
    <name evidence="3" type="ORF">IFM89_022322</name>
</gene>
<accession>A0A835I346</accession>
<dbReference type="PANTHER" id="PTHR47926">
    <property type="entry name" value="PENTATRICOPEPTIDE REPEAT-CONTAINING PROTEIN"/>
    <property type="match status" value="1"/>
</dbReference>
<evidence type="ECO:0000256" key="2">
    <source>
        <dbReference type="PROSITE-ProRule" id="PRU00708"/>
    </source>
</evidence>
<evidence type="ECO:0000313" key="3">
    <source>
        <dbReference type="EMBL" id="KAF9610411.1"/>
    </source>
</evidence>
<protein>
    <recommendedName>
        <fullName evidence="5">Pentatricopeptide repeat-containing protein</fullName>
    </recommendedName>
</protein>
<dbReference type="Pfam" id="PF13041">
    <property type="entry name" value="PPR_2"/>
    <property type="match status" value="1"/>
</dbReference>
<dbReference type="InterPro" id="IPR046960">
    <property type="entry name" value="PPR_At4g14850-like_plant"/>
</dbReference>
<evidence type="ECO:0000313" key="4">
    <source>
        <dbReference type="Proteomes" id="UP000631114"/>
    </source>
</evidence>
<proteinExistence type="predicted"/>
<keyword evidence="1" id="KW-0677">Repeat</keyword>
<evidence type="ECO:0008006" key="5">
    <source>
        <dbReference type="Google" id="ProtNLM"/>
    </source>
</evidence>
<dbReference type="Gene3D" id="1.25.40.10">
    <property type="entry name" value="Tetratricopeptide repeat domain"/>
    <property type="match status" value="1"/>
</dbReference>